<proteinExistence type="predicted"/>
<dbReference type="RefSeq" id="WP_230560791.1">
    <property type="nucleotide sequence ID" value="NZ_JAJITC010000004.1"/>
</dbReference>
<dbReference type="EMBL" id="JAJITC010000004">
    <property type="protein sequence ID" value="MCC8401907.1"/>
    <property type="molecule type" value="Genomic_DNA"/>
</dbReference>
<keyword evidence="2" id="KW-1185">Reference proteome</keyword>
<dbReference type="Proteomes" id="UP001430614">
    <property type="component" value="Unassembled WGS sequence"/>
</dbReference>
<evidence type="ECO:0000313" key="2">
    <source>
        <dbReference type="Proteomes" id="UP001430614"/>
    </source>
</evidence>
<protein>
    <submittedName>
        <fullName evidence="1">Uncharacterized protein</fullName>
    </submittedName>
</protein>
<name>A0ABS8KBU9_9BURK</name>
<reference evidence="1 2" key="1">
    <citation type="submission" date="2021-11" db="EMBL/GenBank/DDBJ databases">
        <authorList>
            <person name="Oh E.-T."/>
            <person name="Kim S.-B."/>
        </authorList>
    </citation>
    <scope>NUCLEOTIDE SEQUENCE [LARGE SCALE GENOMIC DNA]</scope>
    <source>
        <strain evidence="1 2">MMS20-SJTN17</strain>
    </source>
</reference>
<sequence>MVQLCGIGHLGTLMGNGSRAEALETPETLNTLETLVEPRLPDAGCAFGLRSVRAGMAGGQRNHMDRRVNALTG</sequence>
<comment type="caution">
    <text evidence="1">The sequence shown here is derived from an EMBL/GenBank/DDBJ whole genome shotgun (WGS) entry which is preliminary data.</text>
</comment>
<evidence type="ECO:0000313" key="1">
    <source>
        <dbReference type="EMBL" id="MCC8401907.1"/>
    </source>
</evidence>
<accession>A0ABS8KBU9</accession>
<organism evidence="1 2">
    <name type="scientific">Paraburkholderia translucens</name>
    <dbReference type="NCBI Taxonomy" id="2886945"/>
    <lineage>
        <taxon>Bacteria</taxon>
        <taxon>Pseudomonadati</taxon>
        <taxon>Pseudomonadota</taxon>
        <taxon>Betaproteobacteria</taxon>
        <taxon>Burkholderiales</taxon>
        <taxon>Burkholderiaceae</taxon>
        <taxon>Paraburkholderia</taxon>
    </lineage>
</organism>
<gene>
    <name evidence="1" type="ORF">LJ655_08380</name>
</gene>